<dbReference type="InterPro" id="IPR001841">
    <property type="entry name" value="Znf_RING"/>
</dbReference>
<dbReference type="PROSITE" id="PS00518">
    <property type="entry name" value="ZF_RING_1"/>
    <property type="match status" value="1"/>
</dbReference>
<evidence type="ECO:0000259" key="7">
    <source>
        <dbReference type="PROSITE" id="PS50119"/>
    </source>
</evidence>
<feature type="non-terminal residue" evidence="8">
    <location>
        <position position="1"/>
    </location>
</feature>
<dbReference type="SUPFAM" id="SSF57845">
    <property type="entry name" value="B-box zinc-binding domain"/>
    <property type="match status" value="1"/>
</dbReference>
<dbReference type="PROSITE" id="PS50119">
    <property type="entry name" value="ZF_BBOX"/>
    <property type="match status" value="1"/>
</dbReference>
<dbReference type="AlphaFoldDB" id="A0A7L1X9U8"/>
<dbReference type="PROSITE" id="PS50089">
    <property type="entry name" value="ZF_RING_2"/>
    <property type="match status" value="1"/>
</dbReference>
<dbReference type="EMBL" id="VXBW01003099">
    <property type="protein sequence ID" value="NXP06996.1"/>
    <property type="molecule type" value="Genomic_DNA"/>
</dbReference>
<dbReference type="SMART" id="SM00336">
    <property type="entry name" value="BBOX"/>
    <property type="match status" value="1"/>
</dbReference>
<protein>
    <submittedName>
        <fullName evidence="8">TRI11 ligase</fullName>
    </submittedName>
</protein>
<feature type="domain" description="RING-type" evidence="6">
    <location>
        <begin position="7"/>
        <end position="48"/>
    </location>
</feature>
<accession>A0A7L1X9U8</accession>
<dbReference type="Gene3D" id="3.30.40.10">
    <property type="entry name" value="Zinc/RING finger domain, C3HC4 (zinc finger)"/>
    <property type="match status" value="1"/>
</dbReference>
<dbReference type="SUPFAM" id="SSF57850">
    <property type="entry name" value="RING/U-box"/>
    <property type="match status" value="1"/>
</dbReference>
<dbReference type="Proteomes" id="UP000565698">
    <property type="component" value="Unassembled WGS sequence"/>
</dbReference>
<evidence type="ECO:0000313" key="8">
    <source>
        <dbReference type="EMBL" id="NXP06996.1"/>
    </source>
</evidence>
<keyword evidence="5" id="KW-0175">Coiled coil</keyword>
<evidence type="ECO:0000256" key="5">
    <source>
        <dbReference type="SAM" id="Coils"/>
    </source>
</evidence>
<keyword evidence="1" id="KW-0479">Metal-binding</keyword>
<evidence type="ECO:0000313" key="9">
    <source>
        <dbReference type="Proteomes" id="UP000565698"/>
    </source>
</evidence>
<dbReference type="InterPro" id="IPR000315">
    <property type="entry name" value="Znf_B-box"/>
</dbReference>
<gene>
    <name evidence="8" type="primary">Trim11</name>
    <name evidence="8" type="ORF">THIORB_R07325</name>
</gene>
<feature type="coiled-coil region" evidence="5">
    <location>
        <begin position="118"/>
        <end position="145"/>
    </location>
</feature>
<evidence type="ECO:0000256" key="2">
    <source>
        <dbReference type="ARBA" id="ARBA00022771"/>
    </source>
</evidence>
<evidence type="ECO:0000259" key="6">
    <source>
        <dbReference type="PROSITE" id="PS50089"/>
    </source>
</evidence>
<evidence type="ECO:0000256" key="4">
    <source>
        <dbReference type="PROSITE-ProRule" id="PRU00024"/>
    </source>
</evidence>
<keyword evidence="8" id="KW-0436">Ligase</keyword>
<keyword evidence="2 4" id="KW-0863">Zinc-finger</keyword>
<evidence type="ECO:0000256" key="1">
    <source>
        <dbReference type="ARBA" id="ARBA00022723"/>
    </source>
</evidence>
<comment type="caution">
    <text evidence="8">The sequence shown here is derived from an EMBL/GenBank/DDBJ whole genome shotgun (WGS) entry which is preliminary data.</text>
</comment>
<keyword evidence="3" id="KW-0862">Zinc</keyword>
<sequence length="154" mass="16923">LQAEATCPICLEFFSQPVLTDCGHSFCQPCLQALLGTPPRPAACPQCRATVAPGSLRPNRPLAAVAGLAEALGDEARQPRCQAHGEALGLFCQSCRRPLCSLCWQGDPHRDHRVRPAEESARQLRETLQTNLVFLQKEKEEFKSQGEKQSCDLL</sequence>
<dbReference type="Pfam" id="PF00643">
    <property type="entry name" value="zf-B_box"/>
    <property type="match status" value="1"/>
</dbReference>
<dbReference type="Pfam" id="PF13445">
    <property type="entry name" value="zf-RING_UBOX"/>
    <property type="match status" value="1"/>
</dbReference>
<dbReference type="InterPro" id="IPR027370">
    <property type="entry name" value="Znf-RING_euk"/>
</dbReference>
<dbReference type="GO" id="GO:0008270">
    <property type="term" value="F:zinc ion binding"/>
    <property type="evidence" value="ECO:0007669"/>
    <property type="project" value="UniProtKB-KW"/>
</dbReference>
<dbReference type="OrthoDB" id="6270329at2759"/>
<dbReference type="GO" id="GO:0016874">
    <property type="term" value="F:ligase activity"/>
    <property type="evidence" value="ECO:0007669"/>
    <property type="project" value="UniProtKB-KW"/>
</dbReference>
<feature type="non-terminal residue" evidence="8">
    <location>
        <position position="154"/>
    </location>
</feature>
<name>A0A7L1X9U8_9AVES</name>
<dbReference type="InterPro" id="IPR017907">
    <property type="entry name" value="Znf_RING_CS"/>
</dbReference>
<evidence type="ECO:0000256" key="3">
    <source>
        <dbReference type="ARBA" id="ARBA00022833"/>
    </source>
</evidence>
<dbReference type="InterPro" id="IPR013083">
    <property type="entry name" value="Znf_RING/FYVE/PHD"/>
</dbReference>
<feature type="domain" description="B box-type" evidence="7">
    <location>
        <begin position="76"/>
        <end position="117"/>
    </location>
</feature>
<organism evidence="8 9">
    <name type="scientific">Thinocorus orbignyianus</name>
    <dbReference type="NCBI Taxonomy" id="161742"/>
    <lineage>
        <taxon>Eukaryota</taxon>
        <taxon>Metazoa</taxon>
        <taxon>Chordata</taxon>
        <taxon>Craniata</taxon>
        <taxon>Vertebrata</taxon>
        <taxon>Euteleostomi</taxon>
        <taxon>Archelosauria</taxon>
        <taxon>Archosauria</taxon>
        <taxon>Dinosauria</taxon>
        <taxon>Saurischia</taxon>
        <taxon>Theropoda</taxon>
        <taxon>Coelurosauria</taxon>
        <taxon>Aves</taxon>
        <taxon>Neognathae</taxon>
        <taxon>Neoaves</taxon>
        <taxon>Aequornithes</taxon>
        <taxon>Ciconiiformes</taxon>
        <taxon>Thinocoridae</taxon>
        <taxon>Thinocorus</taxon>
    </lineage>
</organism>
<dbReference type="SMART" id="SM00184">
    <property type="entry name" value="RING"/>
    <property type="match status" value="1"/>
</dbReference>
<dbReference type="PANTHER" id="PTHR24103">
    <property type="entry name" value="E3 UBIQUITIN-PROTEIN LIGASE TRIM"/>
    <property type="match status" value="1"/>
</dbReference>
<dbReference type="Gene3D" id="3.30.160.60">
    <property type="entry name" value="Classic Zinc Finger"/>
    <property type="match status" value="1"/>
</dbReference>
<proteinExistence type="predicted"/>
<reference evidence="8 9" key="1">
    <citation type="submission" date="2019-09" db="EMBL/GenBank/DDBJ databases">
        <title>Bird 10,000 Genomes (B10K) Project - Family phase.</title>
        <authorList>
            <person name="Zhang G."/>
        </authorList>
    </citation>
    <scope>NUCLEOTIDE SEQUENCE [LARGE SCALE GENOMIC DNA]</scope>
    <source>
        <strain evidence="8">B10K-DU-002-47</strain>
        <tissue evidence="8">Muscle</tissue>
    </source>
</reference>
<dbReference type="InterPro" id="IPR050143">
    <property type="entry name" value="TRIM/RBCC"/>
</dbReference>
<keyword evidence="9" id="KW-1185">Reference proteome</keyword>